<dbReference type="InterPro" id="IPR023286">
    <property type="entry name" value="ABATE_dom_sf"/>
</dbReference>
<proteinExistence type="predicted"/>
<sequence length="194" mass="21980">MLAPEFLTLADDPALDFLNTVAQGENGLYDYLQSDKDVIAWIQMMGYLDKNDLPSFDQGALLEAARGLRGIIRKLVIQKKSGKRVDVGSLNSFLSHGRYRVQMVRGADGHLEVRHGYERATPEQVMTPVAEAAAQLLATGDFDLVRKCEDHDCVLWFYDRTKAHKRRWCSMALCGNRNKVANFRIRQKRGLGHE</sequence>
<protein>
    <submittedName>
        <fullName evidence="2">Conserved protein containing a Zn-ribbon-like motif</fullName>
    </submittedName>
</protein>
<dbReference type="PANTHER" id="PTHR35525">
    <property type="entry name" value="BLL6575 PROTEIN"/>
    <property type="match status" value="1"/>
</dbReference>
<dbReference type="Pfam" id="PF11706">
    <property type="entry name" value="zf-CGNR"/>
    <property type="match status" value="1"/>
</dbReference>
<name>A0A0P0RI67_9BURK</name>
<dbReference type="Pfam" id="PF07336">
    <property type="entry name" value="ABATE"/>
    <property type="match status" value="1"/>
</dbReference>
<evidence type="ECO:0000259" key="1">
    <source>
        <dbReference type="Pfam" id="PF11706"/>
    </source>
</evidence>
<dbReference type="SUPFAM" id="SSF160904">
    <property type="entry name" value="Jann2411-like"/>
    <property type="match status" value="1"/>
</dbReference>
<dbReference type="KEGG" id="bcai:K788_00003170"/>
<feature type="domain" description="Zinc finger CGNR" evidence="1">
    <location>
        <begin position="145"/>
        <end position="187"/>
    </location>
</feature>
<reference evidence="2 3" key="1">
    <citation type="journal article" date="2014" name="Genome Announc.">
        <title>Draft Genome Sequence of the Haloacid-Degrading Burkholderia caribensis Strain MBA4.</title>
        <authorList>
            <person name="Pan Y."/>
            <person name="Kong K.F."/>
            <person name="Tsang J.S."/>
        </authorList>
    </citation>
    <scope>NUCLEOTIDE SEQUENCE [LARGE SCALE GENOMIC DNA]</scope>
    <source>
        <strain evidence="2 3">MBA4</strain>
    </source>
</reference>
<organism evidence="2 3">
    <name type="scientific">Paraburkholderia caribensis MBA4</name>
    <dbReference type="NCBI Taxonomy" id="1323664"/>
    <lineage>
        <taxon>Bacteria</taxon>
        <taxon>Pseudomonadati</taxon>
        <taxon>Pseudomonadota</taxon>
        <taxon>Betaproteobacteria</taxon>
        <taxon>Burkholderiales</taxon>
        <taxon>Burkholderiaceae</taxon>
        <taxon>Paraburkholderia</taxon>
    </lineage>
</organism>
<dbReference type="PANTHER" id="PTHR35525:SF3">
    <property type="entry name" value="BLL6575 PROTEIN"/>
    <property type="match status" value="1"/>
</dbReference>
<dbReference type="Gene3D" id="1.10.3300.10">
    <property type="entry name" value="Jann2411-like domain"/>
    <property type="match status" value="1"/>
</dbReference>
<dbReference type="Proteomes" id="UP000019146">
    <property type="component" value="Chromosome 2"/>
</dbReference>
<evidence type="ECO:0000313" key="3">
    <source>
        <dbReference type="Proteomes" id="UP000019146"/>
    </source>
</evidence>
<dbReference type="EMBL" id="CP012747">
    <property type="protein sequence ID" value="ALL68342.1"/>
    <property type="molecule type" value="Genomic_DNA"/>
</dbReference>
<dbReference type="InterPro" id="IPR021005">
    <property type="entry name" value="Znf_CGNR"/>
</dbReference>
<evidence type="ECO:0000313" key="2">
    <source>
        <dbReference type="EMBL" id="ALL68342.1"/>
    </source>
</evidence>
<dbReference type="InterPro" id="IPR010852">
    <property type="entry name" value="ABATE"/>
</dbReference>
<accession>A0A0P0RI67</accession>
<gene>
    <name evidence="2" type="ORF">K788_00003170</name>
</gene>
<dbReference type="AlphaFoldDB" id="A0A0P0RI67"/>